<dbReference type="GO" id="GO:0005524">
    <property type="term" value="F:ATP binding"/>
    <property type="evidence" value="ECO:0007669"/>
    <property type="project" value="UniProtKB-KW"/>
</dbReference>
<feature type="transmembrane region" description="Helical" evidence="9">
    <location>
        <begin position="284"/>
        <end position="306"/>
    </location>
</feature>
<evidence type="ECO:0000256" key="1">
    <source>
        <dbReference type="ARBA" id="ARBA00004651"/>
    </source>
</evidence>
<dbReference type="AlphaFoldDB" id="A0A562VIB0"/>
<dbReference type="InterPro" id="IPR051120">
    <property type="entry name" value="ABC_AA/LPS_Transport"/>
</dbReference>
<comment type="subcellular location">
    <subcellularLocation>
        <location evidence="1">Cell membrane</location>
        <topology evidence="1">Multi-pass membrane protein</topology>
    </subcellularLocation>
</comment>
<dbReference type="EMBL" id="VLLN01000021">
    <property type="protein sequence ID" value="TWJ17524.1"/>
    <property type="molecule type" value="Genomic_DNA"/>
</dbReference>
<dbReference type="Pfam" id="PF02653">
    <property type="entry name" value="BPD_transp_2"/>
    <property type="match status" value="1"/>
</dbReference>
<keyword evidence="12" id="KW-1185">Reference proteome</keyword>
<keyword evidence="4 9" id="KW-0812">Transmembrane</keyword>
<keyword evidence="8 9" id="KW-0472">Membrane</keyword>
<evidence type="ECO:0000256" key="4">
    <source>
        <dbReference type="ARBA" id="ARBA00022692"/>
    </source>
</evidence>
<sequence length="583" mass="62977">MIRRIGLALFLALLAILPLCSSFYITLGSYIGLYSMVALGLVLLTGVAGLTSFGQAAFMGVAAYTTAILTIQFGWSPWLTLLIALALTMAIAFILGAITLRMGGHYLPLATIAWGISLYFLFGTVPALGGSTGISDIKALQLFGMELRDERIFYYLIWAVCLSALWVTINLLDSREGRAIRALKGGTSMVEAFGASGHRLKNIVFVYSAGLACLAGWLYAHMQRFVNPSPFGLNQGIEFLFMITIGGPFSVWGAIAGATVITLLKTVLQGILPKLIPQTGNFEIIVFGIMIVAVLQWMRGGIWSLVERLLPPKPNKPINDSSDLSMRDQPSRGTVLLRVDGVTKAYGGLVAVKKMSFELSAGEIVGLIGPNGAGKSTMFNLISGEVPRTAGSIYLGSENISGLRPSQIARRGLSRTFQHVRLIPGMTTIENVMIGAYLRTHDGIFAAGLRLNQTREARVRAEAARQLRRVGLEDSMFVPAGSLSLGKQRIVEIARALCGDPLLLLLDEPAAGLRHLEKKELAALLAELRGQGLSVLIVEHDMDFLMNLVDRIVVMEFGEKLAEGLPREIRSNPAVLEAYLGGV</sequence>
<feature type="transmembrane region" description="Helical" evidence="9">
    <location>
        <begin position="57"/>
        <end position="75"/>
    </location>
</feature>
<dbReference type="GO" id="GO:0015658">
    <property type="term" value="F:branched-chain amino acid transmembrane transporter activity"/>
    <property type="evidence" value="ECO:0007669"/>
    <property type="project" value="InterPro"/>
</dbReference>
<dbReference type="InterPro" id="IPR032823">
    <property type="entry name" value="BCA_ABC_TP_C"/>
</dbReference>
<evidence type="ECO:0000256" key="6">
    <source>
        <dbReference type="ARBA" id="ARBA00022840"/>
    </source>
</evidence>
<keyword evidence="2" id="KW-0813">Transport</keyword>
<dbReference type="PANTHER" id="PTHR45772">
    <property type="entry name" value="CONSERVED COMPONENT OF ABC TRANSPORTER FOR NATURAL AMINO ACIDS-RELATED"/>
    <property type="match status" value="1"/>
</dbReference>
<feature type="domain" description="ABC transporter" evidence="10">
    <location>
        <begin position="337"/>
        <end position="582"/>
    </location>
</feature>
<keyword evidence="7 9" id="KW-1133">Transmembrane helix</keyword>
<protein>
    <submittedName>
        <fullName evidence="11">Amino acid/amide ABC transporter membrane protein 2, HAAT family (TC 3.A.1.4.-)/amino acid/amide ABC transporter ATP-binding protein 1, HAAT family (TC 3.A.1.4.-)</fullName>
    </submittedName>
</protein>
<dbReference type="InterPro" id="IPR043428">
    <property type="entry name" value="LivM-like"/>
</dbReference>
<dbReference type="RefSeq" id="WP_145024313.1">
    <property type="nucleotide sequence ID" value="NZ_VLLN01000021.1"/>
</dbReference>
<keyword evidence="5" id="KW-0547">Nucleotide-binding</keyword>
<feature type="transmembrane region" description="Helical" evidence="9">
    <location>
        <begin position="152"/>
        <end position="172"/>
    </location>
</feature>
<dbReference type="InterPro" id="IPR003439">
    <property type="entry name" value="ABC_transporter-like_ATP-bd"/>
</dbReference>
<name>A0A562VIB0_9BACT</name>
<dbReference type="GO" id="GO:0005886">
    <property type="term" value="C:plasma membrane"/>
    <property type="evidence" value="ECO:0007669"/>
    <property type="project" value="UniProtKB-SubCell"/>
</dbReference>
<dbReference type="GO" id="GO:0016887">
    <property type="term" value="F:ATP hydrolysis activity"/>
    <property type="evidence" value="ECO:0007669"/>
    <property type="project" value="InterPro"/>
</dbReference>
<feature type="transmembrane region" description="Helical" evidence="9">
    <location>
        <begin position="32"/>
        <end position="50"/>
    </location>
</feature>
<comment type="caution">
    <text evidence="11">The sequence shown here is derived from an EMBL/GenBank/DDBJ whole genome shotgun (WGS) entry which is preliminary data.</text>
</comment>
<dbReference type="Pfam" id="PF12399">
    <property type="entry name" value="BCA_ABC_TP_C"/>
    <property type="match status" value="1"/>
</dbReference>
<dbReference type="InterPro" id="IPR027417">
    <property type="entry name" value="P-loop_NTPase"/>
</dbReference>
<dbReference type="FunFam" id="3.40.50.300:FF:000421">
    <property type="entry name" value="Branched-chain amino acid ABC transporter ATP-binding protein"/>
    <property type="match status" value="1"/>
</dbReference>
<evidence type="ECO:0000259" key="10">
    <source>
        <dbReference type="PROSITE" id="PS50893"/>
    </source>
</evidence>
<accession>A0A562VIB0</accession>
<dbReference type="InterPro" id="IPR001851">
    <property type="entry name" value="ABC_transp_permease"/>
</dbReference>
<dbReference type="InterPro" id="IPR003593">
    <property type="entry name" value="AAA+_ATPase"/>
</dbReference>
<organism evidence="11 12">
    <name type="scientific">Geobacter argillaceus</name>
    <dbReference type="NCBI Taxonomy" id="345631"/>
    <lineage>
        <taxon>Bacteria</taxon>
        <taxon>Pseudomonadati</taxon>
        <taxon>Thermodesulfobacteriota</taxon>
        <taxon>Desulfuromonadia</taxon>
        <taxon>Geobacterales</taxon>
        <taxon>Geobacteraceae</taxon>
        <taxon>Geobacter</taxon>
    </lineage>
</organism>
<dbReference type="PANTHER" id="PTHR45772:SF2">
    <property type="entry name" value="ABC TRANSPORTER ATP-BINDING PROTEIN"/>
    <property type="match status" value="1"/>
</dbReference>
<proteinExistence type="predicted"/>
<feature type="transmembrane region" description="Helical" evidence="9">
    <location>
        <begin position="112"/>
        <end position="132"/>
    </location>
</feature>
<dbReference type="SUPFAM" id="SSF52540">
    <property type="entry name" value="P-loop containing nucleoside triphosphate hydrolases"/>
    <property type="match status" value="1"/>
</dbReference>
<evidence type="ECO:0000256" key="2">
    <source>
        <dbReference type="ARBA" id="ARBA00022448"/>
    </source>
</evidence>
<dbReference type="OrthoDB" id="9805130at2"/>
<keyword evidence="6 11" id="KW-0067">ATP-binding</keyword>
<reference evidence="11 12" key="1">
    <citation type="submission" date="2019-07" db="EMBL/GenBank/DDBJ databases">
        <title>Genomic Encyclopedia of Archaeal and Bacterial Type Strains, Phase II (KMG-II): from individual species to whole genera.</title>
        <authorList>
            <person name="Goeker M."/>
        </authorList>
    </citation>
    <scope>NUCLEOTIDE SEQUENCE [LARGE SCALE GENOMIC DNA]</scope>
    <source>
        <strain evidence="11 12">ATCC BAA-1139</strain>
    </source>
</reference>
<evidence type="ECO:0000256" key="7">
    <source>
        <dbReference type="ARBA" id="ARBA00022989"/>
    </source>
</evidence>
<evidence type="ECO:0000313" key="12">
    <source>
        <dbReference type="Proteomes" id="UP000319449"/>
    </source>
</evidence>
<evidence type="ECO:0000313" key="11">
    <source>
        <dbReference type="EMBL" id="TWJ17524.1"/>
    </source>
</evidence>
<dbReference type="SMART" id="SM00382">
    <property type="entry name" value="AAA"/>
    <property type="match status" value="1"/>
</dbReference>
<dbReference type="Gene3D" id="3.40.50.300">
    <property type="entry name" value="P-loop containing nucleotide triphosphate hydrolases"/>
    <property type="match status" value="1"/>
</dbReference>
<keyword evidence="3" id="KW-1003">Cell membrane</keyword>
<evidence type="ECO:0000256" key="9">
    <source>
        <dbReference type="SAM" id="Phobius"/>
    </source>
</evidence>
<feature type="transmembrane region" description="Helical" evidence="9">
    <location>
        <begin position="81"/>
        <end position="100"/>
    </location>
</feature>
<dbReference type="Pfam" id="PF00005">
    <property type="entry name" value="ABC_tran"/>
    <property type="match status" value="1"/>
</dbReference>
<dbReference type="CDD" id="cd06581">
    <property type="entry name" value="TM_PBP1_LivM_like"/>
    <property type="match status" value="1"/>
</dbReference>
<feature type="transmembrane region" description="Helical" evidence="9">
    <location>
        <begin position="203"/>
        <end position="220"/>
    </location>
</feature>
<feature type="transmembrane region" description="Helical" evidence="9">
    <location>
        <begin position="240"/>
        <end position="264"/>
    </location>
</feature>
<dbReference type="Proteomes" id="UP000319449">
    <property type="component" value="Unassembled WGS sequence"/>
</dbReference>
<gene>
    <name evidence="11" type="ORF">JN12_03063</name>
</gene>
<dbReference type="CDD" id="cd03219">
    <property type="entry name" value="ABC_Mj1267_LivG_branched"/>
    <property type="match status" value="1"/>
</dbReference>
<evidence type="ECO:0000256" key="3">
    <source>
        <dbReference type="ARBA" id="ARBA00022475"/>
    </source>
</evidence>
<dbReference type="PROSITE" id="PS50893">
    <property type="entry name" value="ABC_TRANSPORTER_2"/>
    <property type="match status" value="1"/>
</dbReference>
<evidence type="ECO:0000256" key="5">
    <source>
        <dbReference type="ARBA" id="ARBA00022741"/>
    </source>
</evidence>
<evidence type="ECO:0000256" key="8">
    <source>
        <dbReference type="ARBA" id="ARBA00023136"/>
    </source>
</evidence>